<protein>
    <recommendedName>
        <fullName evidence="8">Rhodopsin domain-containing protein</fullName>
    </recommendedName>
</protein>
<comment type="similarity">
    <text evidence="5">Belongs to the SAT4 family.</text>
</comment>
<reference evidence="9" key="1">
    <citation type="submission" date="2023-06" db="EMBL/GenBank/DDBJ databases">
        <title>Genome-scale phylogeny and comparative genomics of the fungal order Sordariales.</title>
        <authorList>
            <consortium name="Lawrence Berkeley National Laboratory"/>
            <person name="Hensen N."/>
            <person name="Bonometti L."/>
            <person name="Westerberg I."/>
            <person name="Brannstrom I.O."/>
            <person name="Guillou S."/>
            <person name="Cros-Aarteil S."/>
            <person name="Calhoun S."/>
            <person name="Haridas S."/>
            <person name="Kuo A."/>
            <person name="Mondo S."/>
            <person name="Pangilinan J."/>
            <person name="Riley R."/>
            <person name="Labutti K."/>
            <person name="Andreopoulos B."/>
            <person name="Lipzen A."/>
            <person name="Chen C."/>
            <person name="Yanf M."/>
            <person name="Daum C."/>
            <person name="Ng V."/>
            <person name="Clum A."/>
            <person name="Steindorff A."/>
            <person name="Ohm R."/>
            <person name="Martin F."/>
            <person name="Silar P."/>
            <person name="Natvig D."/>
            <person name="Lalanne C."/>
            <person name="Gautier V."/>
            <person name="Ament-Velasquez S.L."/>
            <person name="Kruys A."/>
            <person name="Hutchinson M.I."/>
            <person name="Powell A.J."/>
            <person name="Barry K."/>
            <person name="Miller A.N."/>
            <person name="Grigoriev I.V."/>
            <person name="Debuchy R."/>
            <person name="Gladieux P."/>
            <person name="Thoren M.H."/>
            <person name="Johannesson H."/>
        </authorList>
    </citation>
    <scope>NUCLEOTIDE SEQUENCE</scope>
    <source>
        <strain evidence="9">CBS 606.72</strain>
    </source>
</reference>
<dbReference type="InterPro" id="IPR049326">
    <property type="entry name" value="Rhodopsin_dom_fungi"/>
</dbReference>
<dbReference type="EMBL" id="JAULSU010000002">
    <property type="protein sequence ID" value="KAK0625942.1"/>
    <property type="molecule type" value="Genomic_DNA"/>
</dbReference>
<proteinExistence type="inferred from homology"/>
<feature type="transmembrane region" description="Helical" evidence="7">
    <location>
        <begin position="60"/>
        <end position="86"/>
    </location>
</feature>
<evidence type="ECO:0000256" key="6">
    <source>
        <dbReference type="SAM" id="MobiDB-lite"/>
    </source>
</evidence>
<evidence type="ECO:0000313" key="10">
    <source>
        <dbReference type="Proteomes" id="UP001175000"/>
    </source>
</evidence>
<keyword evidence="4 7" id="KW-0472">Membrane</keyword>
<evidence type="ECO:0000256" key="5">
    <source>
        <dbReference type="ARBA" id="ARBA00038359"/>
    </source>
</evidence>
<evidence type="ECO:0000256" key="2">
    <source>
        <dbReference type="ARBA" id="ARBA00022692"/>
    </source>
</evidence>
<dbReference type="AlphaFoldDB" id="A0AA40C5J6"/>
<evidence type="ECO:0000256" key="3">
    <source>
        <dbReference type="ARBA" id="ARBA00022989"/>
    </source>
</evidence>
<comment type="subcellular location">
    <subcellularLocation>
        <location evidence="1">Membrane</location>
        <topology evidence="1">Multi-pass membrane protein</topology>
    </subcellularLocation>
</comment>
<evidence type="ECO:0000256" key="4">
    <source>
        <dbReference type="ARBA" id="ARBA00023136"/>
    </source>
</evidence>
<feature type="transmembrane region" description="Helical" evidence="7">
    <location>
        <begin position="139"/>
        <end position="158"/>
    </location>
</feature>
<feature type="domain" description="Rhodopsin" evidence="8">
    <location>
        <begin position="44"/>
        <end position="285"/>
    </location>
</feature>
<evidence type="ECO:0000256" key="1">
    <source>
        <dbReference type="ARBA" id="ARBA00004141"/>
    </source>
</evidence>
<dbReference type="PANTHER" id="PTHR33048">
    <property type="entry name" value="PTH11-LIKE INTEGRAL MEMBRANE PROTEIN (AFU_ORTHOLOGUE AFUA_5G11245)"/>
    <property type="match status" value="1"/>
</dbReference>
<evidence type="ECO:0000259" key="8">
    <source>
        <dbReference type="Pfam" id="PF20684"/>
    </source>
</evidence>
<feature type="region of interest" description="Disordered" evidence="6">
    <location>
        <begin position="324"/>
        <end position="362"/>
    </location>
</feature>
<keyword evidence="10" id="KW-1185">Reference proteome</keyword>
<accession>A0AA40C5J6</accession>
<feature type="transmembrane region" description="Helical" evidence="7">
    <location>
        <begin position="222"/>
        <end position="239"/>
    </location>
</feature>
<gene>
    <name evidence="9" type="ORF">B0T14DRAFT_508806</name>
</gene>
<keyword evidence="3 7" id="KW-1133">Transmembrane helix</keyword>
<dbReference type="GO" id="GO:0016020">
    <property type="term" value="C:membrane"/>
    <property type="evidence" value="ECO:0007669"/>
    <property type="project" value="UniProtKB-SubCell"/>
</dbReference>
<comment type="caution">
    <text evidence="9">The sequence shown here is derived from an EMBL/GenBank/DDBJ whole genome shotgun (WGS) entry which is preliminary data.</text>
</comment>
<sequence>MAGPPDFPGNLQGLPVTALQITNARIYIGVTVPVLTISLVLVAARLISRRKSTTGIANDDYFIVAAAVLSCVETALIIATVSANLAIPSPIFMPFESIGRNAPKTIFAEVFSSWCVAFVKISIGVMLVRLQRGSKTWTIFLYILIGLQIVTAVIVTVLHCTRCIPVEAIWNFNVVNKWCWSNEAFKLTMSVASTVVIVTDVVFSLIPLTFLHRIRRNLTHRIIIGALMSLGLLASAASITKTVKVHRFDVGSDAAGNGIAIALWASLEGIIGIIAACLPCLRGPFLRLLSRLGIYSEFTTRVHEEGGSTWPASVPRDGGAVKFEGGADPFQDGAGRPDASGSDGSETATEMANIANKEKASP</sequence>
<evidence type="ECO:0000313" key="9">
    <source>
        <dbReference type="EMBL" id="KAK0625942.1"/>
    </source>
</evidence>
<feature type="transmembrane region" description="Helical" evidence="7">
    <location>
        <begin position="187"/>
        <end position="210"/>
    </location>
</feature>
<name>A0AA40C5J6_9PEZI</name>
<dbReference type="PANTHER" id="PTHR33048:SF129">
    <property type="entry name" value="INTEGRAL MEMBRANE PROTEIN-RELATED"/>
    <property type="match status" value="1"/>
</dbReference>
<dbReference type="Pfam" id="PF20684">
    <property type="entry name" value="Fung_rhodopsin"/>
    <property type="match status" value="1"/>
</dbReference>
<evidence type="ECO:0000256" key="7">
    <source>
        <dbReference type="SAM" id="Phobius"/>
    </source>
</evidence>
<feature type="transmembrane region" description="Helical" evidence="7">
    <location>
        <begin position="259"/>
        <end position="281"/>
    </location>
</feature>
<organism evidence="9 10">
    <name type="scientific">Immersiella caudata</name>
    <dbReference type="NCBI Taxonomy" id="314043"/>
    <lineage>
        <taxon>Eukaryota</taxon>
        <taxon>Fungi</taxon>
        <taxon>Dikarya</taxon>
        <taxon>Ascomycota</taxon>
        <taxon>Pezizomycotina</taxon>
        <taxon>Sordariomycetes</taxon>
        <taxon>Sordariomycetidae</taxon>
        <taxon>Sordariales</taxon>
        <taxon>Lasiosphaeriaceae</taxon>
        <taxon>Immersiella</taxon>
    </lineage>
</organism>
<keyword evidence="2 7" id="KW-0812">Transmembrane</keyword>
<dbReference type="InterPro" id="IPR052337">
    <property type="entry name" value="SAT4-like"/>
</dbReference>
<feature type="transmembrane region" description="Helical" evidence="7">
    <location>
        <begin position="26"/>
        <end position="48"/>
    </location>
</feature>
<feature type="transmembrane region" description="Helical" evidence="7">
    <location>
        <begin position="106"/>
        <end position="127"/>
    </location>
</feature>
<dbReference type="Proteomes" id="UP001175000">
    <property type="component" value="Unassembled WGS sequence"/>
</dbReference>